<organism evidence="2 3">
    <name type="scientific">Plasmodium cynomolgi (strain B)</name>
    <dbReference type="NCBI Taxonomy" id="1120755"/>
    <lineage>
        <taxon>Eukaryota</taxon>
        <taxon>Sar</taxon>
        <taxon>Alveolata</taxon>
        <taxon>Apicomplexa</taxon>
        <taxon>Aconoidasida</taxon>
        <taxon>Haemosporida</taxon>
        <taxon>Plasmodiidae</taxon>
        <taxon>Plasmodium</taxon>
        <taxon>Plasmodium (Plasmodium)</taxon>
    </lineage>
</organism>
<dbReference type="Proteomes" id="UP000006319">
    <property type="component" value="Chromosome 7"/>
</dbReference>
<dbReference type="OMA" id="FKFYIVS"/>
<dbReference type="OrthoDB" id="371809at2759"/>
<dbReference type="AlphaFoldDB" id="K6UD24"/>
<reference evidence="2 3" key="1">
    <citation type="journal article" date="2012" name="Nat. Genet.">
        <title>Plasmodium cynomolgi genome sequences provide insight into Plasmodium vivax and the monkey malaria clade.</title>
        <authorList>
            <person name="Tachibana S."/>
            <person name="Sullivan S.A."/>
            <person name="Kawai S."/>
            <person name="Nakamura S."/>
            <person name="Kim H.R."/>
            <person name="Goto N."/>
            <person name="Arisue N."/>
            <person name="Palacpac N.M.Q."/>
            <person name="Honma H."/>
            <person name="Yagi M."/>
            <person name="Tougan T."/>
            <person name="Katakai Y."/>
            <person name="Kaneko O."/>
            <person name="Mita T."/>
            <person name="Kita K."/>
            <person name="Yasutomi Y."/>
            <person name="Sutton P.L."/>
            <person name="Shakhbatyan R."/>
            <person name="Horii T."/>
            <person name="Yasunaga T."/>
            <person name="Barnwell J.W."/>
            <person name="Escalante A.A."/>
            <person name="Carlton J.M."/>
            <person name="Tanabe K."/>
        </authorList>
    </citation>
    <scope>NUCLEOTIDE SEQUENCE [LARGE SCALE GENOMIC DNA]</scope>
    <source>
        <strain evidence="2 3">B</strain>
    </source>
</reference>
<gene>
    <name evidence="2" type="ORF">PCYB_073580</name>
</gene>
<accession>K6UD24</accession>
<feature type="region of interest" description="Disordered" evidence="1">
    <location>
        <begin position="331"/>
        <end position="365"/>
    </location>
</feature>
<feature type="region of interest" description="Disordered" evidence="1">
    <location>
        <begin position="122"/>
        <end position="187"/>
    </location>
</feature>
<dbReference type="eggNOG" id="ENOG502TMXT">
    <property type="taxonomic scope" value="Eukaryota"/>
</dbReference>
<evidence type="ECO:0000313" key="2">
    <source>
        <dbReference type="EMBL" id="GAB65856.1"/>
    </source>
</evidence>
<dbReference type="KEGG" id="pcy:PCYB_073580"/>
<sequence length="489" mass="56228">MVKYSKRFCTSDDSKITSVLELNKIKIEGYMRNIKIEDVSTLRCIETLDLNNYYLLHLYLKDVYYIFLQFVTHLADDEEQTLLNRERERNAFLFNTEIRNYDSFLEQVKKLRSGCTCLGPGGGTNNGEQYNKGEATRGEATRGAVTEDTLNGGQSTLVENRGGDPSSHPDADSSFVDNQPKEKNTPRFDYANELVYHLYSEDEIELLNIDKEVNARVKKENIFERCTRINNNIVIYMLSYLYFNDKLKRLRLDYRFHFILFNRRRGEGRGRVTNSPGVDEVEGETREGTLSEETGLTQEQLFLIYLSHFKFYIVSFFLYSYVRFKGSSTSKRTVGQRSTTERLSTGGMTARGAARSTPPPAKEQFLYNDEDNRKNVASVSSYISNFVNKVLHDIDLELKTNRSASNIDAGSGKNQMGSCTSEMINEILKNKLSFKQVTLSHLDFCLSCIVLLNLCAPDGMQSCLYYSITYAHFFHTFERYSVSLALWRE</sequence>
<dbReference type="VEuPathDB" id="PlasmoDB:PCYB_073580"/>
<dbReference type="PhylomeDB" id="K6UD24"/>
<evidence type="ECO:0000313" key="3">
    <source>
        <dbReference type="Proteomes" id="UP000006319"/>
    </source>
</evidence>
<feature type="non-terminal residue" evidence="2">
    <location>
        <position position="489"/>
    </location>
</feature>
<protein>
    <submittedName>
        <fullName evidence="2">Uncharacterized protein</fullName>
    </submittedName>
</protein>
<keyword evidence="3" id="KW-1185">Reference proteome</keyword>
<dbReference type="GeneID" id="14692204"/>
<proteinExistence type="predicted"/>
<feature type="compositionally biased region" description="Polar residues" evidence="1">
    <location>
        <begin position="148"/>
        <end position="158"/>
    </location>
</feature>
<feature type="region of interest" description="Disordered" evidence="1">
    <location>
        <begin position="270"/>
        <end position="291"/>
    </location>
</feature>
<dbReference type="EMBL" id="DF157099">
    <property type="protein sequence ID" value="GAB65856.1"/>
    <property type="molecule type" value="Genomic_DNA"/>
</dbReference>
<feature type="compositionally biased region" description="Polar residues" evidence="1">
    <location>
        <begin position="331"/>
        <end position="347"/>
    </location>
</feature>
<dbReference type="RefSeq" id="XP_004221803.1">
    <property type="nucleotide sequence ID" value="XM_004221755.1"/>
</dbReference>
<name>K6UD24_PLACD</name>
<evidence type="ECO:0000256" key="1">
    <source>
        <dbReference type="SAM" id="MobiDB-lite"/>
    </source>
</evidence>